<reference evidence="2" key="1">
    <citation type="submission" date="2019-10" db="EMBL/GenBank/DDBJ databases">
        <title>Short sand fly seasons in Tbilisi, Georgia, hinder development of host immunity to saliva of the visceral leishmaniasis vector Phlebotomus kandelakii.</title>
        <authorList>
            <person name="Oliveira F."/>
            <person name="Giorgobiani E."/>
            <person name="Guimaraes-Costa A.B."/>
            <person name="Abdeladhim M."/>
            <person name="Oristian J."/>
            <person name="Tskhvaradze L."/>
            <person name="Tsertsvadze N."/>
            <person name="Zakalashvili M."/>
            <person name="Valenzuela J.G."/>
            <person name="Kamhawi S."/>
        </authorList>
    </citation>
    <scope>NUCLEOTIDE SEQUENCE</scope>
    <source>
        <strain evidence="2">Wild-capture in Tbilisi</strain>
        <tissue evidence="2">Salivary glands</tissue>
    </source>
</reference>
<proteinExistence type="predicted"/>
<dbReference type="AlphaFoldDB" id="A0A6B2ENR3"/>
<evidence type="ECO:0000259" key="1">
    <source>
        <dbReference type="PROSITE" id="PS51269"/>
    </source>
</evidence>
<organism evidence="2">
    <name type="scientific">Phlebotomus kandelakii</name>
    <dbReference type="NCBI Taxonomy" id="1109342"/>
    <lineage>
        <taxon>Eukaryota</taxon>
        <taxon>Metazoa</taxon>
        <taxon>Ecdysozoa</taxon>
        <taxon>Arthropoda</taxon>
        <taxon>Hexapoda</taxon>
        <taxon>Insecta</taxon>
        <taxon>Pterygota</taxon>
        <taxon>Neoptera</taxon>
        <taxon>Endopterygota</taxon>
        <taxon>Diptera</taxon>
        <taxon>Nematocera</taxon>
        <taxon>Psychodoidea</taxon>
        <taxon>Psychodidae</taxon>
        <taxon>Phlebotomus</taxon>
        <taxon>Larroussius</taxon>
    </lineage>
</organism>
<accession>A0A6B2ENR3</accession>
<evidence type="ECO:0000313" key="2">
    <source>
        <dbReference type="EMBL" id="NBJ63170.1"/>
    </source>
</evidence>
<dbReference type="PROSITE" id="PS51269">
    <property type="entry name" value="COMM"/>
    <property type="match status" value="1"/>
</dbReference>
<dbReference type="EMBL" id="GIFK01005467">
    <property type="protein sequence ID" value="NBJ63170.1"/>
    <property type="molecule type" value="Transcribed_RNA"/>
</dbReference>
<protein>
    <recommendedName>
        <fullName evidence="1">COMM domain-containing protein</fullName>
    </recommendedName>
</protein>
<dbReference type="Pfam" id="PF07258">
    <property type="entry name" value="COMM_domain"/>
    <property type="match status" value="1"/>
</dbReference>
<dbReference type="InterPro" id="IPR017920">
    <property type="entry name" value="COMM"/>
</dbReference>
<name>A0A6B2ENR3_9DIPT</name>
<sequence length="181" mass="21118">MHEISINIDNIEILTEFLNSVIDGEVFGELKGNAIKSWKYYGFSHQDEVDLARKSVSNIIVLYSRGQMDQCTLKSYFSYLSRELQERIVAVLESRREEILRRLIFVKLSSEQKVMESFDWEVKWIIGSSSSSIFQKIITSLTLNCRKGSNSTEKLHLEMDRQRLDELIKILEDCESRIAQQ</sequence>
<feature type="domain" description="COMM" evidence="1">
    <location>
        <begin position="114"/>
        <end position="181"/>
    </location>
</feature>